<keyword evidence="2" id="KW-1185">Reference proteome</keyword>
<dbReference type="EMBL" id="LXQA010953004">
    <property type="protein sequence ID" value="MCI78543.1"/>
    <property type="molecule type" value="Genomic_DNA"/>
</dbReference>
<dbReference type="Proteomes" id="UP000265520">
    <property type="component" value="Unassembled WGS sequence"/>
</dbReference>
<sequence length="52" mass="5744">MCTGEDEMSDTSTYVRKYRTSTDDVKWAQNGMVVTVINGEAVSVVQSRIVDA</sequence>
<name>A0A392UTI4_9FABA</name>
<feature type="non-terminal residue" evidence="1">
    <location>
        <position position="52"/>
    </location>
</feature>
<gene>
    <name evidence="1" type="ORF">A2U01_0099813</name>
</gene>
<proteinExistence type="predicted"/>
<accession>A0A392UTI4</accession>
<evidence type="ECO:0000313" key="2">
    <source>
        <dbReference type="Proteomes" id="UP000265520"/>
    </source>
</evidence>
<reference evidence="1 2" key="1">
    <citation type="journal article" date="2018" name="Front. Plant Sci.">
        <title>Red Clover (Trifolium pratense) and Zigzag Clover (T. medium) - A Picture of Genomic Similarities and Differences.</title>
        <authorList>
            <person name="Dluhosova J."/>
            <person name="Istvanek J."/>
            <person name="Nedelnik J."/>
            <person name="Repkova J."/>
        </authorList>
    </citation>
    <scope>NUCLEOTIDE SEQUENCE [LARGE SCALE GENOMIC DNA]</scope>
    <source>
        <strain evidence="2">cv. 10/8</strain>
        <tissue evidence="1">Leaf</tissue>
    </source>
</reference>
<protein>
    <submittedName>
        <fullName evidence="1">Sulfate transporter</fullName>
    </submittedName>
</protein>
<dbReference type="AlphaFoldDB" id="A0A392UTI4"/>
<comment type="caution">
    <text evidence="1">The sequence shown here is derived from an EMBL/GenBank/DDBJ whole genome shotgun (WGS) entry which is preliminary data.</text>
</comment>
<organism evidence="1 2">
    <name type="scientific">Trifolium medium</name>
    <dbReference type="NCBI Taxonomy" id="97028"/>
    <lineage>
        <taxon>Eukaryota</taxon>
        <taxon>Viridiplantae</taxon>
        <taxon>Streptophyta</taxon>
        <taxon>Embryophyta</taxon>
        <taxon>Tracheophyta</taxon>
        <taxon>Spermatophyta</taxon>
        <taxon>Magnoliopsida</taxon>
        <taxon>eudicotyledons</taxon>
        <taxon>Gunneridae</taxon>
        <taxon>Pentapetalae</taxon>
        <taxon>rosids</taxon>
        <taxon>fabids</taxon>
        <taxon>Fabales</taxon>
        <taxon>Fabaceae</taxon>
        <taxon>Papilionoideae</taxon>
        <taxon>50 kb inversion clade</taxon>
        <taxon>NPAAA clade</taxon>
        <taxon>Hologalegina</taxon>
        <taxon>IRL clade</taxon>
        <taxon>Trifolieae</taxon>
        <taxon>Trifolium</taxon>
    </lineage>
</organism>
<evidence type="ECO:0000313" key="1">
    <source>
        <dbReference type="EMBL" id="MCI78543.1"/>
    </source>
</evidence>